<dbReference type="KEGG" id="msyr:CXP39_01080"/>
<dbReference type="InterPro" id="IPR035906">
    <property type="entry name" value="MetI-like_sf"/>
</dbReference>
<reference evidence="12 13" key="1">
    <citation type="submission" date="2017-12" db="EMBL/GenBank/DDBJ databases">
        <title>Mesoplasma syrphidae YJS, Complete Genome.</title>
        <authorList>
            <person name="Knight T.F."/>
            <person name="Citino T."/>
            <person name="Rubinstein R."/>
            <person name="Neuschaefer Z."/>
        </authorList>
    </citation>
    <scope>NUCLEOTIDE SEQUENCE [LARGE SCALE GENOMIC DNA]</scope>
    <source>
        <strain evidence="12 13">YJS</strain>
    </source>
</reference>
<evidence type="ECO:0000313" key="12">
    <source>
        <dbReference type="EMBL" id="AUF83398.1"/>
    </source>
</evidence>
<feature type="domain" description="ABC transmembrane type-1" evidence="11">
    <location>
        <begin position="112"/>
        <end position="306"/>
    </location>
</feature>
<evidence type="ECO:0000259" key="11">
    <source>
        <dbReference type="PROSITE" id="PS50928"/>
    </source>
</evidence>
<evidence type="ECO:0000256" key="10">
    <source>
        <dbReference type="RuleBase" id="RU363032"/>
    </source>
</evidence>
<keyword evidence="4 10" id="KW-0812">Transmembrane</keyword>
<protein>
    <submittedName>
        <fullName evidence="12">ABC transporter permease</fullName>
    </submittedName>
</protein>
<dbReference type="GO" id="GO:0055085">
    <property type="term" value="P:transmembrane transport"/>
    <property type="evidence" value="ECO:0007669"/>
    <property type="project" value="InterPro"/>
</dbReference>
<evidence type="ECO:0000256" key="7">
    <source>
        <dbReference type="ARBA" id="ARBA00022989"/>
    </source>
</evidence>
<dbReference type="PANTHER" id="PTHR43386">
    <property type="entry name" value="OLIGOPEPTIDE TRANSPORT SYSTEM PERMEASE PROTEIN APPC"/>
    <property type="match status" value="1"/>
</dbReference>
<evidence type="ECO:0000256" key="4">
    <source>
        <dbReference type="ARBA" id="ARBA00022692"/>
    </source>
</evidence>
<feature type="transmembrane region" description="Helical" evidence="10">
    <location>
        <begin position="51"/>
        <end position="72"/>
    </location>
</feature>
<dbReference type="RefSeq" id="WP_027048501.1">
    <property type="nucleotide sequence ID" value="NZ_CP025257.1"/>
</dbReference>
<feature type="transmembrane region" description="Helical" evidence="10">
    <location>
        <begin position="151"/>
        <end position="170"/>
    </location>
</feature>
<feature type="transmembrane region" description="Helical" evidence="10">
    <location>
        <begin position="116"/>
        <end position="139"/>
    </location>
</feature>
<comment type="similarity">
    <text evidence="9">Belongs to the binding-protein-dependent transport system permease family. OppBC subfamily.</text>
</comment>
<organism evidence="12 13">
    <name type="scientific">Mesoplasma syrphidae</name>
    <dbReference type="NCBI Taxonomy" id="225999"/>
    <lineage>
        <taxon>Bacteria</taxon>
        <taxon>Bacillati</taxon>
        <taxon>Mycoplasmatota</taxon>
        <taxon>Mollicutes</taxon>
        <taxon>Entomoplasmatales</taxon>
        <taxon>Entomoplasmataceae</taxon>
        <taxon>Mesoplasma</taxon>
    </lineage>
</organism>
<dbReference type="AlphaFoldDB" id="A0A2K9BYE8"/>
<comment type="subcellular location">
    <subcellularLocation>
        <location evidence="1 10">Cell membrane</location>
        <topology evidence="1 10">Multi-pass membrane protein</topology>
    </subcellularLocation>
</comment>
<dbReference type="PANTHER" id="PTHR43386:SF24">
    <property type="entry name" value="OLIGOPEPTIDE TRANSPORT SYSTEM PERMEASE PROTEIN AMID"/>
    <property type="match status" value="1"/>
</dbReference>
<dbReference type="Proteomes" id="UP000233419">
    <property type="component" value="Chromosome"/>
</dbReference>
<keyword evidence="6" id="KW-0653">Protein transport</keyword>
<dbReference type="OrthoDB" id="9797472at2"/>
<keyword evidence="5" id="KW-0571">Peptide transport</keyword>
<dbReference type="CDD" id="cd06261">
    <property type="entry name" value="TM_PBP2"/>
    <property type="match status" value="1"/>
</dbReference>
<evidence type="ECO:0000256" key="8">
    <source>
        <dbReference type="ARBA" id="ARBA00023136"/>
    </source>
</evidence>
<evidence type="ECO:0000256" key="6">
    <source>
        <dbReference type="ARBA" id="ARBA00022927"/>
    </source>
</evidence>
<dbReference type="NCBIfam" id="NF043080">
    <property type="entry name" value="MMSYN1_0166"/>
    <property type="match status" value="1"/>
</dbReference>
<keyword evidence="8 10" id="KW-0472">Membrane</keyword>
<dbReference type="GO" id="GO:0005886">
    <property type="term" value="C:plasma membrane"/>
    <property type="evidence" value="ECO:0007669"/>
    <property type="project" value="UniProtKB-SubCell"/>
</dbReference>
<gene>
    <name evidence="12" type="ORF">CXP39_01080</name>
</gene>
<keyword evidence="3" id="KW-1003">Cell membrane</keyword>
<dbReference type="Pfam" id="PF00528">
    <property type="entry name" value="BPD_transp_1"/>
    <property type="match status" value="1"/>
</dbReference>
<dbReference type="EMBL" id="CP025257">
    <property type="protein sequence ID" value="AUF83398.1"/>
    <property type="molecule type" value="Genomic_DNA"/>
</dbReference>
<name>A0A2K9BYE8_9MOLU</name>
<dbReference type="SUPFAM" id="SSF161098">
    <property type="entry name" value="MetI-like"/>
    <property type="match status" value="1"/>
</dbReference>
<evidence type="ECO:0000313" key="13">
    <source>
        <dbReference type="Proteomes" id="UP000233419"/>
    </source>
</evidence>
<keyword evidence="13" id="KW-1185">Reference proteome</keyword>
<evidence type="ECO:0000256" key="2">
    <source>
        <dbReference type="ARBA" id="ARBA00022448"/>
    </source>
</evidence>
<keyword evidence="2 10" id="KW-0813">Transport</keyword>
<dbReference type="InterPro" id="IPR000515">
    <property type="entry name" value="MetI-like"/>
</dbReference>
<proteinExistence type="inferred from homology"/>
<feature type="transmembrane region" description="Helical" evidence="10">
    <location>
        <begin position="288"/>
        <end position="310"/>
    </location>
</feature>
<accession>A0A2K9BYE8</accession>
<keyword evidence="7 10" id="KW-1133">Transmembrane helix</keyword>
<dbReference type="GO" id="GO:0015031">
    <property type="term" value="P:protein transport"/>
    <property type="evidence" value="ECO:0007669"/>
    <property type="project" value="UniProtKB-KW"/>
</dbReference>
<feature type="transmembrane region" description="Helical" evidence="10">
    <location>
        <begin position="228"/>
        <end position="255"/>
    </location>
</feature>
<feature type="transmembrane region" description="Helical" evidence="10">
    <location>
        <begin position="176"/>
        <end position="195"/>
    </location>
</feature>
<sequence length="319" mass="35695">MKNIDIKNIDINNLDSRLFEVVGDDLQSAEQIYTKPYKYWNTVLKKILKSYTFMICASILLIFIIMTCTVALGEKAVPEINTSNANKLPSWEHWFGTGSKGEDLWNKVWIGSRSTMIFALLVFSIQAALGILIGSIWGFYRKVDLLFLEIVRFLTAIPTLIFWLVIIFIFDKGMATIVFAISITSWIGLASLIRIQIILTRNSEYNTASKVLGSNGPRIIRKNIMPKILPIIIQTCAFVIPEAIAIDSTLAYLGFGFIPQNNNSVASLGSILNETLEGTAWQSYPHLLIIPLMIVGGISLVFYLIGKVLADSLDPKTHR</sequence>
<dbReference type="InterPro" id="IPR054864">
    <property type="entry name" value="OppC_permease"/>
</dbReference>
<evidence type="ECO:0000256" key="9">
    <source>
        <dbReference type="ARBA" id="ARBA00024202"/>
    </source>
</evidence>
<dbReference type="Gene3D" id="1.10.3720.10">
    <property type="entry name" value="MetI-like"/>
    <property type="match status" value="1"/>
</dbReference>
<evidence type="ECO:0000256" key="1">
    <source>
        <dbReference type="ARBA" id="ARBA00004651"/>
    </source>
</evidence>
<evidence type="ECO:0000256" key="5">
    <source>
        <dbReference type="ARBA" id="ARBA00022856"/>
    </source>
</evidence>
<dbReference type="GO" id="GO:0015833">
    <property type="term" value="P:peptide transport"/>
    <property type="evidence" value="ECO:0007669"/>
    <property type="project" value="UniProtKB-KW"/>
</dbReference>
<evidence type="ECO:0000256" key="3">
    <source>
        <dbReference type="ARBA" id="ARBA00022475"/>
    </source>
</evidence>
<dbReference type="PROSITE" id="PS50928">
    <property type="entry name" value="ABC_TM1"/>
    <property type="match status" value="1"/>
</dbReference>
<dbReference type="InterPro" id="IPR050366">
    <property type="entry name" value="BP-dependent_transpt_permease"/>
</dbReference>